<feature type="signal peptide" evidence="1">
    <location>
        <begin position="1"/>
        <end position="25"/>
    </location>
</feature>
<dbReference type="AlphaFoldDB" id="A0A3A8J0L6"/>
<dbReference type="RefSeq" id="WP_120542202.1">
    <property type="nucleotide sequence ID" value="NZ_RAVZ01000131.1"/>
</dbReference>
<accession>A0A3A8J0L6</accession>
<dbReference type="Proteomes" id="UP000268094">
    <property type="component" value="Unassembled WGS sequence"/>
</dbReference>
<keyword evidence="3" id="KW-1185">Reference proteome</keyword>
<dbReference type="EMBL" id="RAVZ01000131">
    <property type="protein sequence ID" value="RKG85540.1"/>
    <property type="molecule type" value="Genomic_DNA"/>
</dbReference>
<proteinExistence type="predicted"/>
<name>A0A3A8J0L6_9BACT</name>
<comment type="caution">
    <text evidence="2">The sequence shown here is derived from an EMBL/GenBank/DDBJ whole genome shotgun (WGS) entry which is preliminary data.</text>
</comment>
<organism evidence="2 3">
    <name type="scientific">Corallococcus terminator</name>
    <dbReference type="NCBI Taxonomy" id="2316733"/>
    <lineage>
        <taxon>Bacteria</taxon>
        <taxon>Pseudomonadati</taxon>
        <taxon>Myxococcota</taxon>
        <taxon>Myxococcia</taxon>
        <taxon>Myxococcales</taxon>
        <taxon>Cystobacterineae</taxon>
        <taxon>Myxococcaceae</taxon>
        <taxon>Corallococcus</taxon>
    </lineage>
</organism>
<gene>
    <name evidence="2" type="ORF">D7V88_19730</name>
</gene>
<evidence type="ECO:0000313" key="3">
    <source>
        <dbReference type="Proteomes" id="UP000268094"/>
    </source>
</evidence>
<sequence>MRHSLVAAAATVAFLLGGAANQAYAERQPRMRDALAHLETALSDLRAANSDKGGHRVKAIQLTEQAIAAVRDGIQFDNRH</sequence>
<evidence type="ECO:0000256" key="1">
    <source>
        <dbReference type="SAM" id="SignalP"/>
    </source>
</evidence>
<feature type="chain" id="PRO_5017433518" evidence="1">
    <location>
        <begin position="26"/>
        <end position="80"/>
    </location>
</feature>
<reference evidence="3" key="1">
    <citation type="submission" date="2018-09" db="EMBL/GenBank/DDBJ databases">
        <authorList>
            <person name="Livingstone P.G."/>
            <person name="Whitworth D.E."/>
        </authorList>
    </citation>
    <scope>NUCLEOTIDE SEQUENCE [LARGE SCALE GENOMIC DNA]</scope>
    <source>
        <strain evidence="3">CA054A</strain>
    </source>
</reference>
<dbReference type="OrthoDB" id="5521250at2"/>
<keyword evidence="1" id="KW-0732">Signal</keyword>
<protein>
    <submittedName>
        <fullName evidence="2">Uncharacterized protein</fullName>
    </submittedName>
</protein>
<evidence type="ECO:0000313" key="2">
    <source>
        <dbReference type="EMBL" id="RKG85540.1"/>
    </source>
</evidence>